<feature type="signal peptide" evidence="1">
    <location>
        <begin position="1"/>
        <end position="25"/>
    </location>
</feature>
<dbReference type="AlphaFoldDB" id="A0A3E1Q9E9"/>
<keyword evidence="3" id="KW-1185">Reference proteome</keyword>
<gene>
    <name evidence="2" type="ORF">DZ858_01350</name>
</gene>
<dbReference type="OrthoDB" id="1396884at2"/>
<reference evidence="2 3" key="1">
    <citation type="journal article" date="2007" name="Int. J. Syst. Evol. Microbiol.">
        <title>Marixanthomonas ophiurae gen. nov., sp. nov., a marine bacterium of the family Flavobacteriaceae isolated from a deep-sea brittle star.</title>
        <authorList>
            <person name="Romanenko L.A."/>
            <person name="Uchino M."/>
            <person name="Frolova G.M."/>
            <person name="Mikhailov V.V."/>
        </authorList>
    </citation>
    <scope>NUCLEOTIDE SEQUENCE [LARGE SCALE GENOMIC DNA]</scope>
    <source>
        <strain evidence="2 3">KMM 3046</strain>
    </source>
</reference>
<accession>A0A3E1Q9E9</accession>
<keyword evidence="1" id="KW-0732">Signal</keyword>
<dbReference type="RefSeq" id="WP_117157780.1">
    <property type="nucleotide sequence ID" value="NZ_QVID01000001.1"/>
</dbReference>
<organism evidence="2 3">
    <name type="scientific">Marixanthomonas ophiurae</name>
    <dbReference type="NCBI Taxonomy" id="387659"/>
    <lineage>
        <taxon>Bacteria</taxon>
        <taxon>Pseudomonadati</taxon>
        <taxon>Bacteroidota</taxon>
        <taxon>Flavobacteriia</taxon>
        <taxon>Flavobacteriales</taxon>
        <taxon>Flavobacteriaceae</taxon>
        <taxon>Marixanthomonas</taxon>
    </lineage>
</organism>
<evidence type="ECO:0000256" key="1">
    <source>
        <dbReference type="SAM" id="SignalP"/>
    </source>
</evidence>
<evidence type="ECO:0000313" key="3">
    <source>
        <dbReference type="Proteomes" id="UP000261082"/>
    </source>
</evidence>
<name>A0A3E1Q9E9_9FLAO</name>
<dbReference type="Proteomes" id="UP000261082">
    <property type="component" value="Unassembled WGS sequence"/>
</dbReference>
<dbReference type="EMBL" id="QVID01000001">
    <property type="protein sequence ID" value="RFN58756.1"/>
    <property type="molecule type" value="Genomic_DNA"/>
</dbReference>
<comment type="caution">
    <text evidence="2">The sequence shown here is derived from an EMBL/GenBank/DDBJ whole genome shotgun (WGS) entry which is preliminary data.</text>
</comment>
<proteinExistence type="predicted"/>
<sequence>MKTTTLKKQLLFAFLACFALSVSTAQVGINTTNPKSTLDVNGALSLRGGVITLVNGNNTNINLGATVFSHYRVEGPTNTFRLRTINTTPGDGQIVTLINTTDQEMTIAHDEGPGAFPERKIYCPGETDFIISGQNGTVTLQFNAGLSRWVVINYVEQKESNNQSAIGDNGIAKDNNTWEDMEDLSITFTPKNPVVFVNFSASGRWEGPATNGGTEGKVNFRLLNNNNEVIKTQTFAGSRVYLNIFGGPSEIDFPFGSWNSSLPMVPVTVTPGQSTTIKVQWRLESDGILRNLVTSAANHHHRYISILDQ</sequence>
<feature type="chain" id="PRO_5017735613" evidence="1">
    <location>
        <begin position="26"/>
        <end position="309"/>
    </location>
</feature>
<protein>
    <submittedName>
        <fullName evidence="2">Uncharacterized protein</fullName>
    </submittedName>
</protein>
<evidence type="ECO:0000313" key="2">
    <source>
        <dbReference type="EMBL" id="RFN58756.1"/>
    </source>
</evidence>